<keyword evidence="2" id="KW-1185">Reference proteome</keyword>
<organism evidence="1 2">
    <name type="scientific">Phytomonospora endophytica</name>
    <dbReference type="NCBI Taxonomy" id="714109"/>
    <lineage>
        <taxon>Bacteria</taxon>
        <taxon>Bacillati</taxon>
        <taxon>Actinomycetota</taxon>
        <taxon>Actinomycetes</taxon>
        <taxon>Micromonosporales</taxon>
        <taxon>Micromonosporaceae</taxon>
        <taxon>Phytomonospora</taxon>
    </lineage>
</organism>
<name>A0A841FH25_9ACTN</name>
<sequence>MPTEPNATLREISTRFVAWGLITDVDRDLALTEEGDPADRPGEYDWAEIVETLGVGVGVSNDDVDDLEEAYQDLLEDLAALSDRTVSEVELGEDEDGEELLTFVLDGEEYGWEVEHIAPGQLDMLSIWECVGDLEPDDGRVFFHTRGDVDGEWSESLYVLATPAQVTALREEYGLELDPV</sequence>
<proteinExistence type="predicted"/>
<evidence type="ECO:0000313" key="1">
    <source>
        <dbReference type="EMBL" id="MBB6035174.1"/>
    </source>
</evidence>
<comment type="caution">
    <text evidence="1">The sequence shown here is derived from an EMBL/GenBank/DDBJ whole genome shotgun (WGS) entry which is preliminary data.</text>
</comment>
<accession>A0A841FH25</accession>
<reference evidence="1 2" key="1">
    <citation type="submission" date="2020-08" db="EMBL/GenBank/DDBJ databases">
        <title>Genomic Encyclopedia of Type Strains, Phase IV (KMG-IV): sequencing the most valuable type-strain genomes for metagenomic binning, comparative biology and taxonomic classification.</title>
        <authorList>
            <person name="Goeker M."/>
        </authorList>
    </citation>
    <scope>NUCLEOTIDE SEQUENCE [LARGE SCALE GENOMIC DNA]</scope>
    <source>
        <strain evidence="1 2">YIM 65646</strain>
    </source>
</reference>
<dbReference type="AlphaFoldDB" id="A0A841FH25"/>
<dbReference type="RefSeq" id="WP_184788037.1">
    <property type="nucleotide sequence ID" value="NZ_BONT01000006.1"/>
</dbReference>
<dbReference type="EMBL" id="JACHGT010000006">
    <property type="protein sequence ID" value="MBB6035174.1"/>
    <property type="molecule type" value="Genomic_DNA"/>
</dbReference>
<gene>
    <name evidence="1" type="ORF">HNR73_003031</name>
</gene>
<evidence type="ECO:0000313" key="2">
    <source>
        <dbReference type="Proteomes" id="UP000548476"/>
    </source>
</evidence>
<protein>
    <submittedName>
        <fullName evidence="1">Uncharacterized protein</fullName>
    </submittedName>
</protein>
<dbReference type="Proteomes" id="UP000548476">
    <property type="component" value="Unassembled WGS sequence"/>
</dbReference>